<dbReference type="PANTHER" id="PTHR14087:SF7">
    <property type="entry name" value="THYMOCYTE NUCLEAR PROTEIN 1"/>
    <property type="match status" value="1"/>
</dbReference>
<dbReference type="CDD" id="cd21133">
    <property type="entry name" value="EVE"/>
    <property type="match status" value="1"/>
</dbReference>
<proteinExistence type="predicted"/>
<dbReference type="RefSeq" id="XP_024664242.1">
    <property type="nucleotide sequence ID" value="XM_024808474.1"/>
</dbReference>
<dbReference type="SUPFAM" id="SSF88697">
    <property type="entry name" value="PUA domain-like"/>
    <property type="match status" value="1"/>
</dbReference>
<protein>
    <submittedName>
        <fullName evidence="5">Thymocyte nuclear protein 1</fullName>
    </submittedName>
</protein>
<dbReference type="GeneID" id="36515665"/>
<keyword evidence="2" id="KW-0539">Nucleus</keyword>
<feature type="compositionally biased region" description="Polar residues" evidence="3">
    <location>
        <begin position="175"/>
        <end position="184"/>
    </location>
</feature>
<dbReference type="InterPro" id="IPR002740">
    <property type="entry name" value="EVE_domain"/>
</dbReference>
<reference evidence="5 6" key="1">
    <citation type="submission" date="2017-04" db="EMBL/GenBank/DDBJ databases">
        <title>Genome sequencing of [Candida] sorbophila.</title>
        <authorList>
            <person name="Ahn J.O."/>
        </authorList>
    </citation>
    <scope>NUCLEOTIDE SEQUENCE [LARGE SCALE GENOMIC DNA]</scope>
    <source>
        <strain evidence="5 6">DS02</strain>
    </source>
</reference>
<gene>
    <name evidence="5" type="ORF">B9G98_01917</name>
</gene>
<dbReference type="Gene3D" id="3.10.590.10">
    <property type="entry name" value="ph1033 like domains"/>
    <property type="match status" value="1"/>
</dbReference>
<dbReference type="OrthoDB" id="41445at2759"/>
<accession>A0A2T0FH60</accession>
<dbReference type="Proteomes" id="UP000238350">
    <property type="component" value="Unassembled WGS sequence"/>
</dbReference>
<dbReference type="AlphaFoldDB" id="A0A2T0FH60"/>
<comment type="subcellular location">
    <subcellularLocation>
        <location evidence="1">Nucleus</location>
    </subcellularLocation>
</comment>
<dbReference type="STRING" id="45607.A0A2T0FH60"/>
<dbReference type="InterPro" id="IPR052181">
    <property type="entry name" value="5hmC_binding"/>
</dbReference>
<evidence type="ECO:0000256" key="3">
    <source>
        <dbReference type="SAM" id="MobiDB-lite"/>
    </source>
</evidence>
<evidence type="ECO:0000256" key="2">
    <source>
        <dbReference type="ARBA" id="ARBA00023242"/>
    </source>
</evidence>
<sequence length="184" mass="21015">MPWLLKAEPDSRIVKGVDVKYTIDDLEDEQVGHWEGIRNHEARKNLLAMKEGDRAFFYRSNCKQPAIVGTMTIDKEAYEDHFAKDPKHPYYDAKHTGKWVMVDVRYQSHLQPILLSELRENPKLKDMALLKRSRLSVTPVTDDEFDEILAMAGVNPEKPDQEASEAESGEETKSESPGNGTKKD</sequence>
<dbReference type="InterPro" id="IPR015947">
    <property type="entry name" value="PUA-like_sf"/>
</dbReference>
<feature type="domain" description="EVE" evidence="4">
    <location>
        <begin position="3"/>
        <end position="151"/>
    </location>
</feature>
<evidence type="ECO:0000313" key="6">
    <source>
        <dbReference type="Proteomes" id="UP000238350"/>
    </source>
</evidence>
<evidence type="ECO:0000313" key="5">
    <source>
        <dbReference type="EMBL" id="PRT54297.1"/>
    </source>
</evidence>
<evidence type="ECO:0000256" key="1">
    <source>
        <dbReference type="ARBA" id="ARBA00004123"/>
    </source>
</evidence>
<feature type="region of interest" description="Disordered" evidence="3">
    <location>
        <begin position="151"/>
        <end position="184"/>
    </location>
</feature>
<name>A0A2T0FH60_9ASCO</name>
<dbReference type="GO" id="GO:0005634">
    <property type="term" value="C:nucleus"/>
    <property type="evidence" value="ECO:0007669"/>
    <property type="project" value="UniProtKB-SubCell"/>
</dbReference>
<dbReference type="Pfam" id="PF01878">
    <property type="entry name" value="EVE"/>
    <property type="match status" value="1"/>
</dbReference>
<dbReference type="PANTHER" id="PTHR14087">
    <property type="entry name" value="THYMOCYTE NUCLEAR PROTEIN 1"/>
    <property type="match status" value="1"/>
</dbReference>
<organism evidence="5 6">
    <name type="scientific">Wickerhamiella sorbophila</name>
    <dbReference type="NCBI Taxonomy" id="45607"/>
    <lineage>
        <taxon>Eukaryota</taxon>
        <taxon>Fungi</taxon>
        <taxon>Dikarya</taxon>
        <taxon>Ascomycota</taxon>
        <taxon>Saccharomycotina</taxon>
        <taxon>Dipodascomycetes</taxon>
        <taxon>Dipodascales</taxon>
        <taxon>Trichomonascaceae</taxon>
        <taxon>Wickerhamiella</taxon>
    </lineage>
</organism>
<dbReference type="EMBL" id="NDIQ01000021">
    <property type="protein sequence ID" value="PRT54297.1"/>
    <property type="molecule type" value="Genomic_DNA"/>
</dbReference>
<comment type="caution">
    <text evidence="5">The sequence shown here is derived from an EMBL/GenBank/DDBJ whole genome shotgun (WGS) entry which is preliminary data.</text>
</comment>
<keyword evidence="6" id="KW-1185">Reference proteome</keyword>
<dbReference type="InterPro" id="IPR047197">
    <property type="entry name" value="THYN1-like_EVE"/>
</dbReference>
<evidence type="ECO:0000259" key="4">
    <source>
        <dbReference type="Pfam" id="PF01878"/>
    </source>
</evidence>